<dbReference type="InterPro" id="IPR019675">
    <property type="entry name" value="DUF2550"/>
</dbReference>
<reference evidence="2" key="2">
    <citation type="submission" date="2021-09" db="EMBL/GenBank/DDBJ databases">
        <authorList>
            <person name="Gilroy R."/>
        </authorList>
    </citation>
    <scope>NUCLEOTIDE SEQUENCE</scope>
    <source>
        <strain evidence="2">ChiGjej5B5-22894</strain>
    </source>
</reference>
<evidence type="ECO:0000256" key="1">
    <source>
        <dbReference type="SAM" id="Phobius"/>
    </source>
</evidence>
<dbReference type="EMBL" id="DYUE01000155">
    <property type="protein sequence ID" value="HJG91408.1"/>
    <property type="molecule type" value="Genomic_DNA"/>
</dbReference>
<reference evidence="2" key="1">
    <citation type="journal article" date="2021" name="PeerJ">
        <title>Extensive microbial diversity within the chicken gut microbiome revealed by metagenomics and culture.</title>
        <authorList>
            <person name="Gilroy R."/>
            <person name="Ravi A."/>
            <person name="Getino M."/>
            <person name="Pursley I."/>
            <person name="Horton D.L."/>
            <person name="Alikhan N.F."/>
            <person name="Baker D."/>
            <person name="Gharbi K."/>
            <person name="Hall N."/>
            <person name="Watson M."/>
            <person name="Adriaenssens E.M."/>
            <person name="Foster-Nyarko E."/>
            <person name="Jarju S."/>
            <person name="Secka A."/>
            <person name="Antonio M."/>
            <person name="Oren A."/>
            <person name="Chaudhuri R.R."/>
            <person name="La Ragione R."/>
            <person name="Hildebrand F."/>
            <person name="Pallen M.J."/>
        </authorList>
    </citation>
    <scope>NUCLEOTIDE SEQUENCE</scope>
    <source>
        <strain evidence="2">ChiGjej5B5-22894</strain>
    </source>
</reference>
<feature type="transmembrane region" description="Helical" evidence="1">
    <location>
        <begin position="6"/>
        <end position="26"/>
    </location>
</feature>
<protein>
    <submittedName>
        <fullName evidence="2">DUF2550 domain-containing protein</fullName>
    </submittedName>
</protein>
<dbReference type="OrthoDB" id="4793422at2"/>
<evidence type="ECO:0000313" key="2">
    <source>
        <dbReference type="EMBL" id="HJG91408.1"/>
    </source>
</evidence>
<keyword evidence="1" id="KW-1133">Transmembrane helix</keyword>
<dbReference type="Pfam" id="PF10739">
    <property type="entry name" value="DUF2550"/>
    <property type="match status" value="1"/>
</dbReference>
<gene>
    <name evidence="2" type="ORF">K8V81_06755</name>
</gene>
<dbReference type="Proteomes" id="UP000742460">
    <property type="component" value="Unassembled WGS sequence"/>
</dbReference>
<accession>A0A921MVE6</accession>
<comment type="caution">
    <text evidence="2">The sequence shown here is derived from an EMBL/GenBank/DDBJ whole genome shotgun (WGS) entry which is preliminary data.</text>
</comment>
<evidence type="ECO:0000313" key="3">
    <source>
        <dbReference type="Proteomes" id="UP000742460"/>
    </source>
</evidence>
<dbReference type="RefSeq" id="WP_087485477.1">
    <property type="nucleotide sequence ID" value="NZ_FXXB01000008.1"/>
</dbReference>
<keyword evidence="1" id="KW-0472">Membrane</keyword>
<sequence length="146" mass="16170">MTDLSIPILVLGIGMLFVVAAVMVVLRQLVVARRRGAFECTMQRRGLVGGASWQHGLMRFSNDRLRWFKAFSVSLRPEVVIRRADILDVSRRRLPAQIEGAEDSYLLEFSLRGEREISAIVDLVSGAALNSWLEAAPTGMVLGDAD</sequence>
<keyword evidence="1" id="KW-0812">Transmembrane</keyword>
<dbReference type="AlphaFoldDB" id="A0A921MVE6"/>
<proteinExistence type="predicted"/>
<organism evidence="2 3">
    <name type="scientific">Brachybacterium massiliense</name>
    <dbReference type="NCBI Taxonomy" id="1755098"/>
    <lineage>
        <taxon>Bacteria</taxon>
        <taxon>Bacillati</taxon>
        <taxon>Actinomycetota</taxon>
        <taxon>Actinomycetes</taxon>
        <taxon>Micrococcales</taxon>
        <taxon>Dermabacteraceae</taxon>
        <taxon>Brachybacterium</taxon>
    </lineage>
</organism>
<name>A0A921MVE6_9MICO</name>